<keyword evidence="6 7" id="KW-0472">Membrane</keyword>
<organism evidence="9 10">
    <name type="scientific">Hibiscus sabdariffa</name>
    <name type="common">roselle</name>
    <dbReference type="NCBI Taxonomy" id="183260"/>
    <lineage>
        <taxon>Eukaryota</taxon>
        <taxon>Viridiplantae</taxon>
        <taxon>Streptophyta</taxon>
        <taxon>Embryophyta</taxon>
        <taxon>Tracheophyta</taxon>
        <taxon>Spermatophyta</taxon>
        <taxon>Magnoliopsida</taxon>
        <taxon>eudicotyledons</taxon>
        <taxon>Gunneridae</taxon>
        <taxon>Pentapetalae</taxon>
        <taxon>rosids</taxon>
        <taxon>malvids</taxon>
        <taxon>Malvales</taxon>
        <taxon>Malvaceae</taxon>
        <taxon>Malvoideae</taxon>
        <taxon>Hibiscus</taxon>
    </lineage>
</organism>
<keyword evidence="10" id="KW-1185">Reference proteome</keyword>
<sequence>MFEEKASSCSFPDELVGLNLALACFDAIIAILAFTQLARIHSRNTQLGWTRQKVFHILIGFTNTGYFIYFVLSLVAACRGWLCWSYSCGFVAMAFPRILLFATFLLLLSFWVDLCHQADDEEEEDDEQGFLEALIQNSLNRPRSSLADGRRLCYPFRLIHVGSRQKIVILVTLLIFLLMMTFSVLIWIGMEENPIDSSTMSRVYVDLFATAILLLGGALACYGFLLCRKMRNVRSERASSEIRKVAGLAIVSVISFTSSAFVALFTDIPVLYHWHELHINGVYTSLLLILYYFIVSFIWQSAVKENWFGEDKFDGYKNLHLTILVLDEGHCSSVPSAFVLWVMRELPPMSMANTQEESTRVTFITENSARRPQNWTTSASSRNQERCERTFGDLSFFVSAGIAR</sequence>
<proteinExistence type="inferred from homology"/>
<dbReference type="PANTHER" id="PTHR31142:SF4">
    <property type="entry name" value="OS01G0751300 PROTEIN"/>
    <property type="match status" value="1"/>
</dbReference>
<evidence type="ECO:0000256" key="2">
    <source>
        <dbReference type="ARBA" id="ARBA00006779"/>
    </source>
</evidence>
<evidence type="ECO:0000259" key="8">
    <source>
        <dbReference type="Pfam" id="PF06454"/>
    </source>
</evidence>
<evidence type="ECO:0000256" key="1">
    <source>
        <dbReference type="ARBA" id="ARBA00004128"/>
    </source>
</evidence>
<dbReference type="Proteomes" id="UP001396334">
    <property type="component" value="Unassembled WGS sequence"/>
</dbReference>
<protein>
    <recommendedName>
        <fullName evidence="8">THH1/TOM1/TOM3 domain-containing protein</fullName>
    </recommendedName>
</protein>
<dbReference type="EMBL" id="JBBPBN010000056">
    <property type="protein sequence ID" value="KAK8989478.1"/>
    <property type="molecule type" value="Genomic_DNA"/>
</dbReference>
<keyword evidence="3" id="KW-0926">Vacuole</keyword>
<evidence type="ECO:0000256" key="4">
    <source>
        <dbReference type="ARBA" id="ARBA00022692"/>
    </source>
</evidence>
<evidence type="ECO:0000313" key="10">
    <source>
        <dbReference type="Proteomes" id="UP001396334"/>
    </source>
</evidence>
<dbReference type="InterPro" id="IPR009457">
    <property type="entry name" value="THH1/TOM1/TOM3_dom"/>
</dbReference>
<comment type="caution">
    <text evidence="9">The sequence shown here is derived from an EMBL/GenBank/DDBJ whole genome shotgun (WGS) entry which is preliminary data.</text>
</comment>
<dbReference type="Pfam" id="PF06454">
    <property type="entry name" value="THH1_TOM1-3_dom"/>
    <property type="match status" value="1"/>
</dbReference>
<dbReference type="PANTHER" id="PTHR31142">
    <property type="entry name" value="TOBAMOVIRUS MULTIPLICATION PROTEIN 1-LIKE ISOFORM X1"/>
    <property type="match status" value="1"/>
</dbReference>
<feature type="transmembrane region" description="Helical" evidence="7">
    <location>
        <begin position="167"/>
        <end position="190"/>
    </location>
</feature>
<name>A0ABR2PMD0_9ROSI</name>
<feature type="transmembrane region" description="Helical" evidence="7">
    <location>
        <begin position="84"/>
        <end position="108"/>
    </location>
</feature>
<evidence type="ECO:0000256" key="5">
    <source>
        <dbReference type="ARBA" id="ARBA00022989"/>
    </source>
</evidence>
<comment type="subcellular location">
    <subcellularLocation>
        <location evidence="1">Vacuole membrane</location>
        <topology evidence="1">Multi-pass membrane protein</topology>
    </subcellularLocation>
</comment>
<evidence type="ECO:0000256" key="6">
    <source>
        <dbReference type="ARBA" id="ARBA00023136"/>
    </source>
</evidence>
<feature type="transmembrane region" description="Helical" evidence="7">
    <location>
        <begin position="54"/>
        <end position="72"/>
    </location>
</feature>
<evidence type="ECO:0000256" key="7">
    <source>
        <dbReference type="SAM" id="Phobius"/>
    </source>
</evidence>
<feature type="transmembrane region" description="Helical" evidence="7">
    <location>
        <begin position="277"/>
        <end position="299"/>
    </location>
</feature>
<gene>
    <name evidence="9" type="ORF">V6N11_063902</name>
</gene>
<comment type="similarity">
    <text evidence="2">Belongs to the plant tobamovirus multiplication TOM1 protein family.</text>
</comment>
<accession>A0ABR2PMD0</accession>
<evidence type="ECO:0000256" key="3">
    <source>
        <dbReference type="ARBA" id="ARBA00022554"/>
    </source>
</evidence>
<feature type="transmembrane region" description="Helical" evidence="7">
    <location>
        <begin position="245"/>
        <end position="265"/>
    </location>
</feature>
<reference evidence="9 10" key="1">
    <citation type="journal article" date="2024" name="G3 (Bethesda)">
        <title>Genome assembly of Hibiscus sabdariffa L. provides insights into metabolisms of medicinal natural products.</title>
        <authorList>
            <person name="Kim T."/>
        </authorList>
    </citation>
    <scope>NUCLEOTIDE SEQUENCE [LARGE SCALE GENOMIC DNA]</scope>
    <source>
        <strain evidence="9">TK-2024</strain>
        <tissue evidence="9">Old leaves</tissue>
    </source>
</reference>
<feature type="transmembrane region" description="Helical" evidence="7">
    <location>
        <begin position="15"/>
        <end position="34"/>
    </location>
</feature>
<evidence type="ECO:0000313" key="9">
    <source>
        <dbReference type="EMBL" id="KAK8989478.1"/>
    </source>
</evidence>
<keyword evidence="4 7" id="KW-0812">Transmembrane</keyword>
<feature type="transmembrane region" description="Helical" evidence="7">
    <location>
        <begin position="202"/>
        <end position="225"/>
    </location>
</feature>
<keyword evidence="5 7" id="KW-1133">Transmembrane helix</keyword>
<dbReference type="InterPro" id="IPR040226">
    <property type="entry name" value="THH1/TOM1/TOM3"/>
</dbReference>
<feature type="domain" description="THH1/TOM1/TOM3" evidence="8">
    <location>
        <begin position="19"/>
        <end position="125"/>
    </location>
</feature>